<dbReference type="EMBL" id="BMIB01000007">
    <property type="protein sequence ID" value="GGH82201.1"/>
    <property type="molecule type" value="Genomic_DNA"/>
</dbReference>
<organism evidence="1 2">
    <name type="scientific">Filimonas zeae</name>
    <dbReference type="NCBI Taxonomy" id="1737353"/>
    <lineage>
        <taxon>Bacteria</taxon>
        <taxon>Pseudomonadati</taxon>
        <taxon>Bacteroidota</taxon>
        <taxon>Chitinophagia</taxon>
        <taxon>Chitinophagales</taxon>
        <taxon>Chitinophagaceae</taxon>
        <taxon>Filimonas</taxon>
    </lineage>
</organism>
<accession>A0A917N0Y4</accession>
<gene>
    <name evidence="1" type="ORF">GCM10011379_55730</name>
</gene>
<name>A0A917N0Y4_9BACT</name>
<dbReference type="Proteomes" id="UP000627292">
    <property type="component" value="Unassembled WGS sequence"/>
</dbReference>
<comment type="caution">
    <text evidence="1">The sequence shown here is derived from an EMBL/GenBank/DDBJ whole genome shotgun (WGS) entry which is preliminary data.</text>
</comment>
<keyword evidence="2" id="KW-1185">Reference proteome</keyword>
<evidence type="ECO:0000313" key="1">
    <source>
        <dbReference type="EMBL" id="GGH82201.1"/>
    </source>
</evidence>
<sequence>MKKANTHKDKLSKGERLHWKPLKEGITIRVSRDAVYGRFVSEHEIRNRQQGSGNSNNLLVP</sequence>
<reference evidence="1" key="2">
    <citation type="submission" date="2020-09" db="EMBL/GenBank/DDBJ databases">
        <authorList>
            <person name="Sun Q."/>
            <person name="Zhou Y."/>
        </authorList>
    </citation>
    <scope>NUCLEOTIDE SEQUENCE</scope>
    <source>
        <strain evidence="1">CGMCC 1.15290</strain>
    </source>
</reference>
<proteinExistence type="predicted"/>
<protein>
    <submittedName>
        <fullName evidence="1">Uncharacterized protein</fullName>
    </submittedName>
</protein>
<reference evidence="1" key="1">
    <citation type="journal article" date="2014" name="Int. J. Syst. Evol. Microbiol.">
        <title>Complete genome sequence of Corynebacterium casei LMG S-19264T (=DSM 44701T), isolated from a smear-ripened cheese.</title>
        <authorList>
            <consortium name="US DOE Joint Genome Institute (JGI-PGF)"/>
            <person name="Walter F."/>
            <person name="Albersmeier A."/>
            <person name="Kalinowski J."/>
            <person name="Ruckert C."/>
        </authorList>
    </citation>
    <scope>NUCLEOTIDE SEQUENCE</scope>
    <source>
        <strain evidence="1">CGMCC 1.15290</strain>
    </source>
</reference>
<dbReference type="AlphaFoldDB" id="A0A917N0Y4"/>
<evidence type="ECO:0000313" key="2">
    <source>
        <dbReference type="Proteomes" id="UP000627292"/>
    </source>
</evidence>